<sequence length="87" mass="9722">MRGKLPSSLPRRSIQTRRSAPHTAASTSSVSPDSNRRDSSRTAPRQLDPDVDLEGSRSYLFRPLPNKRAVFIPRVLVLASASRRLPR</sequence>
<reference evidence="2 3" key="1">
    <citation type="journal article" date="2015" name="Genome Biol.">
        <title>Comparative genomics of Steinernema reveals deeply conserved gene regulatory networks.</title>
        <authorList>
            <person name="Dillman A.R."/>
            <person name="Macchietto M."/>
            <person name="Porter C.F."/>
            <person name="Rogers A."/>
            <person name="Williams B."/>
            <person name="Antoshechkin I."/>
            <person name="Lee M.M."/>
            <person name="Goodwin Z."/>
            <person name="Lu X."/>
            <person name="Lewis E.E."/>
            <person name="Goodrich-Blair H."/>
            <person name="Stock S.P."/>
            <person name="Adams B.J."/>
            <person name="Sternberg P.W."/>
            <person name="Mortazavi A."/>
        </authorList>
    </citation>
    <scope>NUCLEOTIDE SEQUENCE [LARGE SCALE GENOMIC DNA]</scope>
    <source>
        <strain evidence="2 3">ALL</strain>
    </source>
</reference>
<proteinExistence type="predicted"/>
<organism evidence="2 3">
    <name type="scientific">Steinernema carpocapsae</name>
    <name type="common">Entomopathogenic nematode</name>
    <dbReference type="NCBI Taxonomy" id="34508"/>
    <lineage>
        <taxon>Eukaryota</taxon>
        <taxon>Metazoa</taxon>
        <taxon>Ecdysozoa</taxon>
        <taxon>Nematoda</taxon>
        <taxon>Chromadorea</taxon>
        <taxon>Rhabditida</taxon>
        <taxon>Tylenchina</taxon>
        <taxon>Panagrolaimomorpha</taxon>
        <taxon>Strongyloidoidea</taxon>
        <taxon>Steinernematidae</taxon>
        <taxon>Steinernema</taxon>
    </lineage>
</organism>
<feature type="compositionally biased region" description="Polar residues" evidence="1">
    <location>
        <begin position="24"/>
        <end position="33"/>
    </location>
</feature>
<evidence type="ECO:0000256" key="1">
    <source>
        <dbReference type="SAM" id="MobiDB-lite"/>
    </source>
</evidence>
<keyword evidence="3" id="KW-1185">Reference proteome</keyword>
<feature type="region of interest" description="Disordered" evidence="1">
    <location>
        <begin position="1"/>
        <end position="54"/>
    </location>
</feature>
<protein>
    <submittedName>
        <fullName evidence="2">Uncharacterized protein</fullName>
    </submittedName>
</protein>
<dbReference type="AlphaFoldDB" id="A0A4U5MSW1"/>
<comment type="caution">
    <text evidence="2">The sequence shown here is derived from an EMBL/GenBank/DDBJ whole genome shotgun (WGS) entry which is preliminary data.</text>
</comment>
<gene>
    <name evidence="2" type="ORF">L596_020224</name>
</gene>
<dbReference type="EMBL" id="AZBU02000006">
    <property type="protein sequence ID" value="TKR72829.1"/>
    <property type="molecule type" value="Genomic_DNA"/>
</dbReference>
<evidence type="ECO:0000313" key="2">
    <source>
        <dbReference type="EMBL" id="TKR72829.1"/>
    </source>
</evidence>
<evidence type="ECO:0000313" key="3">
    <source>
        <dbReference type="Proteomes" id="UP000298663"/>
    </source>
</evidence>
<name>A0A4U5MSW1_STECR</name>
<reference evidence="2 3" key="2">
    <citation type="journal article" date="2019" name="G3 (Bethesda)">
        <title>Hybrid Assembly of the Genome of the Entomopathogenic Nematode Steinernema carpocapsae Identifies the X-Chromosome.</title>
        <authorList>
            <person name="Serra L."/>
            <person name="Macchietto M."/>
            <person name="Macias-Munoz A."/>
            <person name="McGill C.J."/>
            <person name="Rodriguez I.M."/>
            <person name="Rodriguez B."/>
            <person name="Murad R."/>
            <person name="Mortazavi A."/>
        </authorList>
    </citation>
    <scope>NUCLEOTIDE SEQUENCE [LARGE SCALE GENOMIC DNA]</scope>
    <source>
        <strain evidence="2 3">ALL</strain>
    </source>
</reference>
<accession>A0A4U5MSW1</accession>
<dbReference type="Proteomes" id="UP000298663">
    <property type="component" value="Unassembled WGS sequence"/>
</dbReference>